<dbReference type="Pfam" id="PF00290">
    <property type="entry name" value="Trp_syntA"/>
    <property type="match status" value="1"/>
</dbReference>
<dbReference type="HAMAP" id="MF_00131">
    <property type="entry name" value="Trp_synth_alpha"/>
    <property type="match status" value="1"/>
</dbReference>
<evidence type="ECO:0000256" key="4">
    <source>
        <dbReference type="ARBA" id="ARBA00012043"/>
    </source>
</evidence>
<dbReference type="GO" id="GO:0004834">
    <property type="term" value="F:tryptophan synthase activity"/>
    <property type="evidence" value="ECO:0007669"/>
    <property type="project" value="UniProtKB-EC"/>
</dbReference>
<dbReference type="PROSITE" id="PS00167">
    <property type="entry name" value="TRP_SYNTHASE_ALPHA"/>
    <property type="match status" value="1"/>
</dbReference>
<evidence type="ECO:0000256" key="7">
    <source>
        <dbReference type="ARBA" id="ARBA00023141"/>
    </source>
</evidence>
<evidence type="ECO:0000256" key="3">
    <source>
        <dbReference type="ARBA" id="ARBA00011270"/>
    </source>
</evidence>
<dbReference type="EC" id="4.2.1.20" evidence="4"/>
<dbReference type="CDD" id="cd04724">
    <property type="entry name" value="Tryptophan_synthase_alpha"/>
    <property type="match status" value="1"/>
</dbReference>
<dbReference type="UniPathway" id="UPA00035">
    <property type="reaction ID" value="UER00044"/>
</dbReference>
<dbReference type="PANTHER" id="PTHR43406:SF1">
    <property type="entry name" value="TRYPTOPHAN SYNTHASE ALPHA CHAIN, CHLOROPLASTIC"/>
    <property type="match status" value="1"/>
</dbReference>
<dbReference type="FunFam" id="3.20.20.70:FF:000037">
    <property type="entry name" value="Tryptophan synthase alpha chain"/>
    <property type="match status" value="1"/>
</dbReference>
<dbReference type="AlphaFoldDB" id="A0A3B1D0W3"/>
<proteinExistence type="inferred from homology"/>
<dbReference type="NCBIfam" id="TIGR00262">
    <property type="entry name" value="trpA"/>
    <property type="match status" value="1"/>
</dbReference>
<keyword evidence="5" id="KW-0028">Amino-acid biosynthesis</keyword>
<name>A0A3B1D0W3_9ZZZZ</name>
<comment type="subunit">
    <text evidence="3">Tetramer of two alpha and two beta chains.</text>
</comment>
<dbReference type="Gene3D" id="3.20.20.70">
    <property type="entry name" value="Aldolase class I"/>
    <property type="match status" value="1"/>
</dbReference>
<evidence type="ECO:0000256" key="5">
    <source>
        <dbReference type="ARBA" id="ARBA00022605"/>
    </source>
</evidence>
<dbReference type="PANTHER" id="PTHR43406">
    <property type="entry name" value="TRYPTOPHAN SYNTHASE, ALPHA CHAIN"/>
    <property type="match status" value="1"/>
</dbReference>
<comment type="pathway">
    <text evidence="2">Amino-acid biosynthesis; L-tryptophan biosynthesis; L-tryptophan from chorismate: step 5/5.</text>
</comment>
<keyword evidence="8 10" id="KW-0456">Lyase</keyword>
<comment type="function">
    <text evidence="1">The alpha subunit is responsible for the aldol cleavage of indoleglycerol phosphate to indole and glyceraldehyde 3-phosphate.</text>
</comment>
<evidence type="ECO:0000256" key="9">
    <source>
        <dbReference type="ARBA" id="ARBA00049047"/>
    </source>
</evidence>
<dbReference type="InterPro" id="IPR013785">
    <property type="entry name" value="Aldolase_TIM"/>
</dbReference>
<evidence type="ECO:0000256" key="1">
    <source>
        <dbReference type="ARBA" id="ARBA00003365"/>
    </source>
</evidence>
<evidence type="ECO:0000313" key="10">
    <source>
        <dbReference type="EMBL" id="VAX32471.1"/>
    </source>
</evidence>
<dbReference type="InterPro" id="IPR002028">
    <property type="entry name" value="Trp_synthase_suA"/>
</dbReference>
<accession>A0A3B1D0W3</accession>
<dbReference type="InterPro" id="IPR011060">
    <property type="entry name" value="RibuloseP-bd_barrel"/>
</dbReference>
<protein>
    <recommendedName>
        <fullName evidence="4">tryptophan synthase</fullName>
        <ecNumber evidence="4">4.2.1.20</ecNumber>
    </recommendedName>
</protein>
<organism evidence="10">
    <name type="scientific">hydrothermal vent metagenome</name>
    <dbReference type="NCBI Taxonomy" id="652676"/>
    <lineage>
        <taxon>unclassified sequences</taxon>
        <taxon>metagenomes</taxon>
        <taxon>ecological metagenomes</taxon>
    </lineage>
</organism>
<evidence type="ECO:0000256" key="8">
    <source>
        <dbReference type="ARBA" id="ARBA00023239"/>
    </source>
</evidence>
<evidence type="ECO:0000256" key="2">
    <source>
        <dbReference type="ARBA" id="ARBA00004733"/>
    </source>
</evidence>
<gene>
    <name evidence="10" type="ORF">MNBD_NITROSPIRAE01-2166</name>
</gene>
<keyword evidence="6" id="KW-0822">Tryptophan biosynthesis</keyword>
<comment type="catalytic activity">
    <reaction evidence="9">
        <text>(1S,2R)-1-C-(indol-3-yl)glycerol 3-phosphate + L-serine = D-glyceraldehyde 3-phosphate + L-tryptophan + H2O</text>
        <dbReference type="Rhea" id="RHEA:10532"/>
        <dbReference type="ChEBI" id="CHEBI:15377"/>
        <dbReference type="ChEBI" id="CHEBI:33384"/>
        <dbReference type="ChEBI" id="CHEBI:57912"/>
        <dbReference type="ChEBI" id="CHEBI:58866"/>
        <dbReference type="ChEBI" id="CHEBI:59776"/>
        <dbReference type="EC" id="4.2.1.20"/>
    </reaction>
</comment>
<evidence type="ECO:0000256" key="6">
    <source>
        <dbReference type="ARBA" id="ARBA00022822"/>
    </source>
</evidence>
<dbReference type="InterPro" id="IPR018204">
    <property type="entry name" value="Trp_synthase_alpha_AS"/>
</dbReference>
<dbReference type="EMBL" id="UOGF01000089">
    <property type="protein sequence ID" value="VAX32471.1"/>
    <property type="molecule type" value="Genomic_DNA"/>
</dbReference>
<dbReference type="GO" id="GO:0005829">
    <property type="term" value="C:cytosol"/>
    <property type="evidence" value="ECO:0007669"/>
    <property type="project" value="TreeGrafter"/>
</dbReference>
<dbReference type="SUPFAM" id="SSF51366">
    <property type="entry name" value="Ribulose-phoshate binding barrel"/>
    <property type="match status" value="1"/>
</dbReference>
<sequence length="266" mass="28315">MSRIEATLKNVLLMQEKSLIAYVMAGDPSLAATEEIVLEVDRAGADLIEIGVPFSDPIADGPTIQKAADRALKHNVSMADVLVLVAKLRKQTKVPLILMSYCNTILAYGLPQFFKEARRVGVNGLIVPDLPPEEAGGFLPLARRELIDMIFLVAPTTPDDRLKKILKTGSGFVYYVPLTGVTGSKLSGKAEVCERITALKTHTDRPVVAGFGIASPEDAGEIGQAADGIIVGSALVKIIGTATENPNYLSDLSAFVSSLKGALRKS</sequence>
<reference evidence="10" key="1">
    <citation type="submission" date="2018-06" db="EMBL/GenBank/DDBJ databases">
        <authorList>
            <person name="Zhirakovskaya E."/>
        </authorList>
    </citation>
    <scope>NUCLEOTIDE SEQUENCE</scope>
</reference>
<keyword evidence="7" id="KW-0057">Aromatic amino acid biosynthesis</keyword>